<dbReference type="InterPro" id="IPR013151">
    <property type="entry name" value="Immunoglobulin_dom"/>
</dbReference>
<name>A0AAD9BK24_DISEL</name>
<organism evidence="3 4">
    <name type="scientific">Dissostichus eleginoides</name>
    <name type="common">Patagonian toothfish</name>
    <name type="synonym">Dissostichus amissus</name>
    <dbReference type="NCBI Taxonomy" id="100907"/>
    <lineage>
        <taxon>Eukaryota</taxon>
        <taxon>Metazoa</taxon>
        <taxon>Chordata</taxon>
        <taxon>Craniata</taxon>
        <taxon>Vertebrata</taxon>
        <taxon>Euteleostomi</taxon>
        <taxon>Actinopterygii</taxon>
        <taxon>Neopterygii</taxon>
        <taxon>Teleostei</taxon>
        <taxon>Neoteleostei</taxon>
        <taxon>Acanthomorphata</taxon>
        <taxon>Eupercaria</taxon>
        <taxon>Perciformes</taxon>
        <taxon>Notothenioidei</taxon>
        <taxon>Nototheniidae</taxon>
        <taxon>Dissostichus</taxon>
    </lineage>
</organism>
<feature type="domain" description="Ig-like" evidence="2">
    <location>
        <begin position="15"/>
        <end position="66"/>
    </location>
</feature>
<comment type="caution">
    <text evidence="3">The sequence shown here is derived from an EMBL/GenBank/DDBJ whole genome shotgun (WGS) entry which is preliminary data.</text>
</comment>
<evidence type="ECO:0000259" key="2">
    <source>
        <dbReference type="PROSITE" id="PS50835"/>
    </source>
</evidence>
<proteinExistence type="predicted"/>
<dbReference type="Gene3D" id="2.60.40.10">
    <property type="entry name" value="Immunoglobulins"/>
    <property type="match status" value="1"/>
</dbReference>
<gene>
    <name evidence="3" type="ORF">KUDE01_021768</name>
</gene>
<dbReference type="InterPro" id="IPR007110">
    <property type="entry name" value="Ig-like_dom"/>
</dbReference>
<dbReference type="Proteomes" id="UP001228049">
    <property type="component" value="Unassembled WGS sequence"/>
</dbReference>
<dbReference type="EMBL" id="JASDAP010000022">
    <property type="protein sequence ID" value="KAK1883439.1"/>
    <property type="molecule type" value="Genomic_DNA"/>
</dbReference>
<evidence type="ECO:0000313" key="3">
    <source>
        <dbReference type="EMBL" id="KAK1883439.1"/>
    </source>
</evidence>
<evidence type="ECO:0000256" key="1">
    <source>
        <dbReference type="ARBA" id="ARBA00023319"/>
    </source>
</evidence>
<dbReference type="InterPro" id="IPR036179">
    <property type="entry name" value="Ig-like_dom_sf"/>
</dbReference>
<keyword evidence="1" id="KW-0393">Immunoglobulin domain</keyword>
<dbReference type="Pfam" id="PF00047">
    <property type="entry name" value="ig"/>
    <property type="match status" value="1"/>
</dbReference>
<evidence type="ECO:0000313" key="4">
    <source>
        <dbReference type="Proteomes" id="UP001228049"/>
    </source>
</evidence>
<dbReference type="InterPro" id="IPR013783">
    <property type="entry name" value="Ig-like_fold"/>
</dbReference>
<keyword evidence="4" id="KW-1185">Reference proteome</keyword>
<keyword evidence="3" id="KW-0675">Receptor</keyword>
<protein>
    <submittedName>
        <fullName evidence="3">Ciliary neurotrophic factor receptor subunit alpha</fullName>
    </submittedName>
</protein>
<dbReference type="SUPFAM" id="SSF48726">
    <property type="entry name" value="Immunoglobulin"/>
    <property type="match status" value="1"/>
</dbReference>
<reference evidence="3" key="1">
    <citation type="submission" date="2023-04" db="EMBL/GenBank/DDBJ databases">
        <title>Chromosome-level genome of Chaenocephalus aceratus.</title>
        <authorList>
            <person name="Park H."/>
        </authorList>
    </citation>
    <scope>NUCLEOTIDE SEQUENCE</scope>
    <source>
        <strain evidence="3">DE</strain>
        <tissue evidence="3">Muscle</tissue>
    </source>
</reference>
<dbReference type="AlphaFoldDB" id="A0AAD9BK24"/>
<dbReference type="PROSITE" id="PS50835">
    <property type="entry name" value="IG_LIKE"/>
    <property type="match status" value="1"/>
</dbReference>
<accession>A0AAD9BK24</accession>
<sequence length="103" mass="11471">MQTHVLGVQYALLESNVTLACRKSQIRTPVFWHHNNSAVLPWHKVTSDGTLVLLHVDLSAQGNYSCYDNGGLLLHSVKLRLGLSHYGTLALPKLRFHSGRLKA</sequence>